<sequence length="155" mass="18488">MIKVLFVCLGNICRSPMAEAIFRQIVKEKREEQNFEIDSAGMGNWHVGKPPHQGTRDILDRYEISYQGQEARQIQEADWDQYDYIVAMDEQNMQDLEAFRHLNQQVVVKRLMDFVDNPKEQNVPDPYFTKNFDYTYELVKEGCEKLYHFLKNEKK</sequence>
<feature type="active site" description="Nucleophile" evidence="6">
    <location>
        <position position="8"/>
    </location>
</feature>
<feature type="active site" evidence="6">
    <location>
        <position position="14"/>
    </location>
</feature>
<reference evidence="8 9" key="1">
    <citation type="submission" date="2018-07" db="EMBL/GenBank/DDBJ databases">
        <title>Genomic Encyclopedia of Type Strains, Phase IV (KMG-IV): sequencing the most valuable type-strain genomes for metagenomic binning, comparative biology and taxonomic classification.</title>
        <authorList>
            <person name="Goeker M."/>
        </authorList>
    </citation>
    <scope>NUCLEOTIDE SEQUENCE [LARGE SCALE GENOMIC DNA]</scope>
    <source>
        <strain evidence="8 9">DSM 27696</strain>
    </source>
</reference>
<evidence type="ECO:0000256" key="4">
    <source>
        <dbReference type="ARBA" id="ARBA00022912"/>
    </source>
</evidence>
<proteinExistence type="inferred from homology"/>
<dbReference type="Pfam" id="PF01451">
    <property type="entry name" value="LMWPc"/>
    <property type="match status" value="1"/>
</dbReference>
<dbReference type="InterPro" id="IPR036196">
    <property type="entry name" value="Ptyr_pPase_sf"/>
</dbReference>
<dbReference type="EC" id="3.1.3.48" evidence="2"/>
<keyword evidence="9" id="KW-1185">Reference proteome</keyword>
<keyword evidence="3" id="KW-0378">Hydrolase</keyword>
<name>A0A368X5M3_9BACI</name>
<feature type="active site" description="Proton donor" evidence="6">
    <location>
        <position position="125"/>
    </location>
</feature>
<dbReference type="InterPro" id="IPR023485">
    <property type="entry name" value="Ptyr_pPase"/>
</dbReference>
<gene>
    <name evidence="8" type="ORF">DFR57_12137</name>
</gene>
<evidence type="ECO:0000256" key="1">
    <source>
        <dbReference type="ARBA" id="ARBA00011063"/>
    </source>
</evidence>
<evidence type="ECO:0000256" key="5">
    <source>
        <dbReference type="ARBA" id="ARBA00051722"/>
    </source>
</evidence>
<dbReference type="FunFam" id="3.40.50.2300:FF:000113">
    <property type="entry name" value="Low molecular weight protein-tyrosine-phosphatase"/>
    <property type="match status" value="1"/>
</dbReference>
<dbReference type="GO" id="GO:0004725">
    <property type="term" value="F:protein tyrosine phosphatase activity"/>
    <property type="evidence" value="ECO:0007669"/>
    <property type="project" value="UniProtKB-EC"/>
</dbReference>
<dbReference type="PANTHER" id="PTHR11717">
    <property type="entry name" value="LOW MOLECULAR WEIGHT PROTEIN TYROSINE PHOSPHATASE"/>
    <property type="match status" value="1"/>
</dbReference>
<dbReference type="Gene3D" id="3.40.50.2300">
    <property type="match status" value="1"/>
</dbReference>
<dbReference type="PANTHER" id="PTHR11717:SF7">
    <property type="entry name" value="LOW MOLECULAR WEIGHT PHOSPHOTYROSINE PROTEIN PHOSPHATASE"/>
    <property type="match status" value="1"/>
</dbReference>
<evidence type="ECO:0000313" key="8">
    <source>
        <dbReference type="EMBL" id="RCW62999.1"/>
    </source>
</evidence>
<evidence type="ECO:0000256" key="2">
    <source>
        <dbReference type="ARBA" id="ARBA00013064"/>
    </source>
</evidence>
<dbReference type="SMART" id="SM00226">
    <property type="entry name" value="LMWPc"/>
    <property type="match status" value="1"/>
</dbReference>
<evidence type="ECO:0000259" key="7">
    <source>
        <dbReference type="SMART" id="SM00226"/>
    </source>
</evidence>
<evidence type="ECO:0000256" key="6">
    <source>
        <dbReference type="PIRSR" id="PIRSR617867-1"/>
    </source>
</evidence>
<evidence type="ECO:0000256" key="3">
    <source>
        <dbReference type="ARBA" id="ARBA00022801"/>
    </source>
</evidence>
<dbReference type="CDD" id="cd16343">
    <property type="entry name" value="LMWPTP"/>
    <property type="match status" value="1"/>
</dbReference>
<dbReference type="InterPro" id="IPR050438">
    <property type="entry name" value="LMW_PTPase"/>
</dbReference>
<dbReference type="AlphaFoldDB" id="A0A368X5M3"/>
<dbReference type="RefSeq" id="WP_114354423.1">
    <property type="nucleotide sequence ID" value="NZ_QPJJ01000021.1"/>
</dbReference>
<comment type="catalytic activity">
    <reaction evidence="5">
        <text>O-phospho-L-tyrosyl-[protein] + H2O = L-tyrosyl-[protein] + phosphate</text>
        <dbReference type="Rhea" id="RHEA:10684"/>
        <dbReference type="Rhea" id="RHEA-COMP:10136"/>
        <dbReference type="Rhea" id="RHEA-COMP:20101"/>
        <dbReference type="ChEBI" id="CHEBI:15377"/>
        <dbReference type="ChEBI" id="CHEBI:43474"/>
        <dbReference type="ChEBI" id="CHEBI:46858"/>
        <dbReference type="ChEBI" id="CHEBI:61978"/>
        <dbReference type="EC" id="3.1.3.48"/>
    </reaction>
</comment>
<dbReference type="Proteomes" id="UP000252585">
    <property type="component" value="Unassembled WGS sequence"/>
</dbReference>
<organism evidence="8 9">
    <name type="scientific">Saliterribacillus persicus</name>
    <dbReference type="NCBI Taxonomy" id="930114"/>
    <lineage>
        <taxon>Bacteria</taxon>
        <taxon>Bacillati</taxon>
        <taxon>Bacillota</taxon>
        <taxon>Bacilli</taxon>
        <taxon>Bacillales</taxon>
        <taxon>Bacillaceae</taxon>
        <taxon>Saliterribacillus</taxon>
    </lineage>
</organism>
<dbReference type="InterPro" id="IPR017867">
    <property type="entry name" value="Tyr_phospatase_low_mol_wt"/>
</dbReference>
<feature type="domain" description="Phosphotyrosine protein phosphatase I" evidence="7">
    <location>
        <begin position="2"/>
        <end position="149"/>
    </location>
</feature>
<dbReference type="PRINTS" id="PR00719">
    <property type="entry name" value="LMWPTPASE"/>
</dbReference>
<protein>
    <recommendedName>
        <fullName evidence="2">protein-tyrosine-phosphatase</fullName>
        <ecNumber evidence="2">3.1.3.48</ecNumber>
    </recommendedName>
</protein>
<dbReference type="SUPFAM" id="SSF52788">
    <property type="entry name" value="Phosphotyrosine protein phosphatases I"/>
    <property type="match status" value="1"/>
</dbReference>
<evidence type="ECO:0000313" key="9">
    <source>
        <dbReference type="Proteomes" id="UP000252585"/>
    </source>
</evidence>
<keyword evidence="4" id="KW-0904">Protein phosphatase</keyword>
<comment type="similarity">
    <text evidence="1">Belongs to the low molecular weight phosphotyrosine protein phosphatase family.</text>
</comment>
<accession>A0A368X5M3</accession>
<comment type="caution">
    <text evidence="8">The sequence shown here is derived from an EMBL/GenBank/DDBJ whole genome shotgun (WGS) entry which is preliminary data.</text>
</comment>
<dbReference type="OrthoDB" id="9784339at2"/>
<dbReference type="EMBL" id="QPJJ01000021">
    <property type="protein sequence ID" value="RCW62999.1"/>
    <property type="molecule type" value="Genomic_DNA"/>
</dbReference>